<organism evidence="1 2">
    <name type="scientific">Pseudomonas panipatensis</name>
    <dbReference type="NCBI Taxonomy" id="428992"/>
    <lineage>
        <taxon>Bacteria</taxon>
        <taxon>Pseudomonadati</taxon>
        <taxon>Pseudomonadota</taxon>
        <taxon>Gammaproteobacteria</taxon>
        <taxon>Pseudomonadales</taxon>
        <taxon>Pseudomonadaceae</taxon>
        <taxon>Pseudomonas</taxon>
    </lineage>
</organism>
<dbReference type="AlphaFoldDB" id="A0A1G8LCA4"/>
<evidence type="ECO:0000313" key="2">
    <source>
        <dbReference type="Proteomes" id="UP000199636"/>
    </source>
</evidence>
<dbReference type="PANTHER" id="PTHR39441">
    <property type="entry name" value="DUF2252 DOMAIN-CONTAINING PROTEIN"/>
    <property type="match status" value="1"/>
</dbReference>
<gene>
    <name evidence="1" type="ORF">SAMN05216272_11157</name>
</gene>
<dbReference type="SUPFAM" id="SSF56112">
    <property type="entry name" value="Protein kinase-like (PK-like)"/>
    <property type="match status" value="1"/>
</dbReference>
<name>A0A1G8LCA4_9PSED</name>
<accession>A0A1G8LCA4</accession>
<dbReference type="Pfam" id="PF10009">
    <property type="entry name" value="DUF2252"/>
    <property type="match status" value="1"/>
</dbReference>
<dbReference type="EMBL" id="FNDS01000011">
    <property type="protein sequence ID" value="SDI52860.1"/>
    <property type="molecule type" value="Genomic_DNA"/>
</dbReference>
<proteinExistence type="predicted"/>
<sequence>MARSAHAYLRGSTVHFYQWLHSQRGRTLPHGPNVWICGDCHVGNLGPIADRHGRIDIHIRDLDQSVIGNPVHDLVRLALSLATAVRGSDLPGVTTAHMLEAMMRGYEASFEEAPAGMPKRPPQVQACMRDAVERTWKHLAHARVSNTRPSLPLGRHFWPLSRAESAAIEAFCATPALQRLVSALQGRAADARVAMLDSAFWVKGCSSLGLLRYAVLLSVGEADERDYCLIDVKEAVRAAAPRGAHVHMPRDNAHRVLEGARQLSPTLGKRMMATRFLDHGVFVRELLPQDLKLELDTLNRQEAMAAADYLARVLGIAHARQMDEGTRKNWLADLRLNRSRTLDAPSWLWTSVVQLIGRHEEGYLEHCRRYMYALGKAQ</sequence>
<dbReference type="InterPro" id="IPR011009">
    <property type="entry name" value="Kinase-like_dom_sf"/>
</dbReference>
<dbReference type="Proteomes" id="UP000199636">
    <property type="component" value="Unassembled WGS sequence"/>
</dbReference>
<dbReference type="PANTHER" id="PTHR39441:SF1">
    <property type="entry name" value="DUF2252 DOMAIN-CONTAINING PROTEIN"/>
    <property type="match status" value="1"/>
</dbReference>
<dbReference type="InterPro" id="IPR018721">
    <property type="entry name" value="DUF2252"/>
</dbReference>
<reference evidence="2" key="1">
    <citation type="submission" date="2016-10" db="EMBL/GenBank/DDBJ databases">
        <authorList>
            <person name="Varghese N."/>
            <person name="Submissions S."/>
        </authorList>
    </citation>
    <scope>NUCLEOTIDE SEQUENCE [LARGE SCALE GENOMIC DNA]</scope>
    <source>
        <strain evidence="2">CCM 7469</strain>
    </source>
</reference>
<protein>
    <submittedName>
        <fullName evidence="1">Uncharacterized conserved protein, DUF2252 family</fullName>
    </submittedName>
</protein>
<evidence type="ECO:0000313" key="1">
    <source>
        <dbReference type="EMBL" id="SDI52860.1"/>
    </source>
</evidence>
<keyword evidence="2" id="KW-1185">Reference proteome</keyword>